<accession>A0A0A2MWJ1</accession>
<dbReference type="Gene3D" id="3.10.180.10">
    <property type="entry name" value="2,3-Dihydroxybiphenyl 1,2-Dioxygenase, domain 1"/>
    <property type="match status" value="1"/>
</dbReference>
<dbReference type="PATRIC" id="fig|1107311.5.peg.44"/>
<reference evidence="2" key="1">
    <citation type="submission" date="2013-09" db="EMBL/GenBank/DDBJ databases">
        <authorList>
            <person name="Zeng Z."/>
            <person name="Chen C."/>
        </authorList>
    </citation>
    <scope>NUCLEOTIDE SEQUENCE [LARGE SCALE GENOMIC DNA]</scope>
    <source>
        <strain evidence="2">DK69</strain>
    </source>
</reference>
<dbReference type="RefSeq" id="WP_035629526.1">
    <property type="nucleotide sequence ID" value="NZ_AVCS01000016.1"/>
</dbReference>
<organism evidence="1 2">
    <name type="scientific">Flavobacterium enshiense DK69</name>
    <dbReference type="NCBI Taxonomy" id="1107311"/>
    <lineage>
        <taxon>Bacteria</taxon>
        <taxon>Pseudomonadati</taxon>
        <taxon>Bacteroidota</taxon>
        <taxon>Flavobacteriia</taxon>
        <taxon>Flavobacteriales</taxon>
        <taxon>Flavobacteriaceae</taxon>
        <taxon>Flavobacterium</taxon>
    </lineage>
</organism>
<sequence>MNFEKLVPNIFYVDITDGLIMFVDCLGFTIGHDEIKSDQPFCVLEKDGLRINLFENEALAKEHSPEFRLVTKNIKEVYRKVSKSYPEFLHPNLKEITLRSWGAKEFALKDKQLGIIIQHW</sequence>
<protein>
    <recommendedName>
        <fullName evidence="3">Glyoxalase</fullName>
    </recommendedName>
</protein>
<dbReference type="InterPro" id="IPR029068">
    <property type="entry name" value="Glyas_Bleomycin-R_OHBP_Dase"/>
</dbReference>
<dbReference type="AlphaFoldDB" id="A0A0A2MWJ1"/>
<proteinExistence type="predicted"/>
<keyword evidence="2" id="KW-1185">Reference proteome</keyword>
<reference evidence="1 2" key="2">
    <citation type="journal article" date="2015" name="Stand. Genomic Sci.">
        <title>High quality draft genomic sequence of Flavobacterium enshiense DK69(T) and comparison among Flavobacterium genomes.</title>
        <authorList>
            <person name="Zeng Z."/>
            <person name="Chen C."/>
            <person name="Du H."/>
            <person name="Wang G."/>
            <person name="Li M."/>
        </authorList>
    </citation>
    <scope>NUCLEOTIDE SEQUENCE [LARGE SCALE GENOMIC DNA]</scope>
    <source>
        <strain evidence="1 2">DK69</strain>
    </source>
</reference>
<evidence type="ECO:0000313" key="2">
    <source>
        <dbReference type="Proteomes" id="UP000030149"/>
    </source>
</evidence>
<gene>
    <name evidence="1" type="ORF">Q767_00230</name>
</gene>
<comment type="caution">
    <text evidence="1">The sequence shown here is derived from an EMBL/GenBank/DDBJ whole genome shotgun (WGS) entry which is preliminary data.</text>
</comment>
<dbReference type="eggNOG" id="COG0346">
    <property type="taxonomic scope" value="Bacteria"/>
</dbReference>
<dbReference type="STRING" id="1107311.Q767_00230"/>
<dbReference type="Proteomes" id="UP000030149">
    <property type="component" value="Unassembled WGS sequence"/>
</dbReference>
<name>A0A0A2MWJ1_9FLAO</name>
<evidence type="ECO:0008006" key="3">
    <source>
        <dbReference type="Google" id="ProtNLM"/>
    </source>
</evidence>
<evidence type="ECO:0000313" key="1">
    <source>
        <dbReference type="EMBL" id="KGO97067.1"/>
    </source>
</evidence>
<dbReference type="OrthoDB" id="66829at2"/>
<dbReference type="EMBL" id="JRLZ01000001">
    <property type="protein sequence ID" value="KGO97067.1"/>
    <property type="molecule type" value="Genomic_DNA"/>
</dbReference>